<keyword evidence="6" id="KW-1185">Reference proteome</keyword>
<dbReference type="PANTHER" id="PTHR30363:SF44">
    <property type="entry name" value="AGA OPERON TRANSCRIPTIONAL REPRESSOR-RELATED"/>
    <property type="match status" value="1"/>
</dbReference>
<dbReference type="PROSITE" id="PS00894">
    <property type="entry name" value="HTH_DEOR_1"/>
    <property type="match status" value="1"/>
</dbReference>
<dbReference type="Gene3D" id="1.10.10.10">
    <property type="entry name" value="Winged helix-like DNA-binding domain superfamily/Winged helix DNA-binding domain"/>
    <property type="match status" value="1"/>
</dbReference>
<sequence>MRHQRQLEIVQRLRTDGATSVEELAQLLGVSSATIRRDLQQLDESGQITRVHGGAIVPAGDSEDADRDYPFASVAADATPEKRQVARLAATLVQDGDVVLLDVGTTTQLLAEELRTRPVTVMTTSLAVLDVLRDDPVVELILLGGWVRRAYHSLVGVLTEDALRQVHADVAFLGASGVRRDGYVLDTTTIEVPVKRAVIEASDKTVLLADRNKFPGNGKLKVCGADDLDVLVTNPGADPATLQNCIDHGVEVLTI</sequence>
<dbReference type="InterPro" id="IPR036390">
    <property type="entry name" value="WH_DNA-bd_sf"/>
</dbReference>
<dbReference type="Gene3D" id="3.40.50.1360">
    <property type="match status" value="1"/>
</dbReference>
<dbReference type="SMART" id="SM00420">
    <property type="entry name" value="HTH_DEOR"/>
    <property type="match status" value="1"/>
</dbReference>
<comment type="caution">
    <text evidence="5">The sequence shown here is derived from an EMBL/GenBank/DDBJ whole genome shotgun (WGS) entry which is preliminary data.</text>
</comment>
<evidence type="ECO:0000256" key="3">
    <source>
        <dbReference type="ARBA" id="ARBA00023163"/>
    </source>
</evidence>
<dbReference type="PROSITE" id="PS51000">
    <property type="entry name" value="HTH_DEOR_2"/>
    <property type="match status" value="1"/>
</dbReference>
<dbReference type="InterPro" id="IPR018356">
    <property type="entry name" value="Tscrpt_reg_HTH_DeoR_CS"/>
</dbReference>
<dbReference type="Pfam" id="PF00455">
    <property type="entry name" value="DeoRC"/>
    <property type="match status" value="1"/>
</dbReference>
<evidence type="ECO:0000313" key="5">
    <source>
        <dbReference type="EMBL" id="MBB5979147.1"/>
    </source>
</evidence>
<evidence type="ECO:0000313" key="6">
    <source>
        <dbReference type="Proteomes" id="UP000558997"/>
    </source>
</evidence>
<keyword evidence="3" id="KW-0804">Transcription</keyword>
<dbReference type="AlphaFoldDB" id="A0A841DS45"/>
<name>A0A841DS45_9ACTN</name>
<dbReference type="Pfam" id="PF08220">
    <property type="entry name" value="HTH_DeoR"/>
    <property type="match status" value="1"/>
</dbReference>
<dbReference type="InterPro" id="IPR036388">
    <property type="entry name" value="WH-like_DNA-bd_sf"/>
</dbReference>
<dbReference type="GO" id="GO:0003700">
    <property type="term" value="F:DNA-binding transcription factor activity"/>
    <property type="evidence" value="ECO:0007669"/>
    <property type="project" value="InterPro"/>
</dbReference>
<dbReference type="PANTHER" id="PTHR30363">
    <property type="entry name" value="HTH-TYPE TRANSCRIPTIONAL REGULATOR SRLR-RELATED"/>
    <property type="match status" value="1"/>
</dbReference>
<feature type="domain" description="HTH deoR-type" evidence="4">
    <location>
        <begin position="2"/>
        <end position="57"/>
    </location>
</feature>
<dbReference type="PRINTS" id="PR00037">
    <property type="entry name" value="HTHLACR"/>
</dbReference>
<dbReference type="Proteomes" id="UP000558997">
    <property type="component" value="Unassembled WGS sequence"/>
</dbReference>
<evidence type="ECO:0000256" key="2">
    <source>
        <dbReference type="ARBA" id="ARBA00023125"/>
    </source>
</evidence>
<dbReference type="SMART" id="SM01134">
    <property type="entry name" value="DeoRC"/>
    <property type="match status" value="1"/>
</dbReference>
<evidence type="ECO:0000259" key="4">
    <source>
        <dbReference type="PROSITE" id="PS51000"/>
    </source>
</evidence>
<dbReference type="RefSeq" id="WP_184833934.1">
    <property type="nucleotide sequence ID" value="NZ_BAAAVN010000001.1"/>
</dbReference>
<gene>
    <name evidence="5" type="ORF">HDA44_002488</name>
</gene>
<evidence type="ECO:0000256" key="1">
    <source>
        <dbReference type="ARBA" id="ARBA00023015"/>
    </source>
</evidence>
<dbReference type="InterPro" id="IPR001034">
    <property type="entry name" value="DeoR_HTH"/>
</dbReference>
<dbReference type="EMBL" id="JACHNF010000001">
    <property type="protein sequence ID" value="MBB5979147.1"/>
    <property type="molecule type" value="Genomic_DNA"/>
</dbReference>
<dbReference type="GO" id="GO:0003677">
    <property type="term" value="F:DNA binding"/>
    <property type="evidence" value="ECO:0007669"/>
    <property type="project" value="UniProtKB-KW"/>
</dbReference>
<keyword evidence="1" id="KW-0805">Transcription regulation</keyword>
<dbReference type="InterPro" id="IPR014036">
    <property type="entry name" value="DeoR-like_C"/>
</dbReference>
<dbReference type="SUPFAM" id="SSF100950">
    <property type="entry name" value="NagB/RpiA/CoA transferase-like"/>
    <property type="match status" value="1"/>
</dbReference>
<keyword evidence="2" id="KW-0238">DNA-binding</keyword>
<dbReference type="InterPro" id="IPR050313">
    <property type="entry name" value="Carb_Metab_HTH_regulators"/>
</dbReference>
<proteinExistence type="predicted"/>
<protein>
    <submittedName>
        <fullName evidence="5">DeoR/GlpR family transcriptional regulator of sugar metabolism</fullName>
    </submittedName>
</protein>
<organism evidence="5 6">
    <name type="scientific">Kribbella solani</name>
    <dbReference type="NCBI Taxonomy" id="236067"/>
    <lineage>
        <taxon>Bacteria</taxon>
        <taxon>Bacillati</taxon>
        <taxon>Actinomycetota</taxon>
        <taxon>Actinomycetes</taxon>
        <taxon>Propionibacteriales</taxon>
        <taxon>Kribbellaceae</taxon>
        <taxon>Kribbella</taxon>
    </lineage>
</organism>
<dbReference type="SUPFAM" id="SSF46785">
    <property type="entry name" value="Winged helix' DNA-binding domain"/>
    <property type="match status" value="1"/>
</dbReference>
<accession>A0A841DS45</accession>
<dbReference type="InterPro" id="IPR037171">
    <property type="entry name" value="NagB/RpiA_transferase-like"/>
</dbReference>
<reference evidence="5 6" key="1">
    <citation type="submission" date="2020-08" db="EMBL/GenBank/DDBJ databases">
        <title>Sequencing the genomes of 1000 actinobacteria strains.</title>
        <authorList>
            <person name="Klenk H.-P."/>
        </authorList>
    </citation>
    <scope>NUCLEOTIDE SEQUENCE [LARGE SCALE GENOMIC DNA]</scope>
    <source>
        <strain evidence="5 6">DSM 17294</strain>
    </source>
</reference>